<dbReference type="Pfam" id="PF06983">
    <property type="entry name" value="3-dmu-9_3-mt"/>
    <property type="match status" value="1"/>
</dbReference>
<dbReference type="Proteomes" id="UP000237682">
    <property type="component" value="Unassembled WGS sequence"/>
</dbReference>
<dbReference type="AlphaFoldDB" id="A0A2S9QDR6"/>
<gene>
    <name evidence="2" type="ORF">C5L14_12870</name>
</gene>
<reference evidence="2 3" key="1">
    <citation type="submission" date="2018-02" db="EMBL/GenBank/DDBJ databases">
        <title>Whole genome sequencing of endophytic bacterium.</title>
        <authorList>
            <person name="Eedara R."/>
            <person name="Podile A.R."/>
        </authorList>
    </citation>
    <scope>NUCLEOTIDE SEQUENCE [LARGE SCALE GENOMIC DNA]</scope>
    <source>
        <strain evidence="2 3">RP1T</strain>
    </source>
</reference>
<proteinExistence type="predicted"/>
<dbReference type="RefSeq" id="WP_105862429.1">
    <property type="nucleotide sequence ID" value="NZ_PUEJ01000004.1"/>
</dbReference>
<protein>
    <submittedName>
        <fullName evidence="2">VOC family protein</fullName>
    </submittedName>
</protein>
<evidence type="ECO:0000313" key="2">
    <source>
        <dbReference type="EMBL" id="PRH87498.1"/>
    </source>
</evidence>
<dbReference type="SUPFAM" id="SSF54593">
    <property type="entry name" value="Glyoxalase/Bleomycin resistance protein/Dihydroxybiphenyl dioxygenase"/>
    <property type="match status" value="1"/>
</dbReference>
<dbReference type="PANTHER" id="PTHR33990:SF1">
    <property type="entry name" value="PROTEIN YJDN"/>
    <property type="match status" value="1"/>
</dbReference>
<dbReference type="InterPro" id="IPR029068">
    <property type="entry name" value="Glyas_Bleomycin-R_OHBP_Dase"/>
</dbReference>
<dbReference type="EMBL" id="PUEJ01000004">
    <property type="protein sequence ID" value="PRH87498.1"/>
    <property type="molecule type" value="Genomic_DNA"/>
</dbReference>
<comment type="caution">
    <text evidence="2">The sequence shown here is derived from an EMBL/GenBank/DDBJ whole genome shotgun (WGS) entry which is preliminary data.</text>
</comment>
<organism evidence="2 3">
    <name type="scientific">Labrys okinawensis</name>
    <dbReference type="NCBI Taxonomy" id="346911"/>
    <lineage>
        <taxon>Bacteria</taxon>
        <taxon>Pseudomonadati</taxon>
        <taxon>Pseudomonadota</taxon>
        <taxon>Alphaproteobacteria</taxon>
        <taxon>Hyphomicrobiales</taxon>
        <taxon>Xanthobacteraceae</taxon>
        <taxon>Labrys</taxon>
    </lineage>
</organism>
<dbReference type="Gene3D" id="3.10.180.10">
    <property type="entry name" value="2,3-Dihydroxybiphenyl 1,2-Dioxygenase, domain 1"/>
    <property type="match status" value="1"/>
</dbReference>
<dbReference type="CDD" id="cd06588">
    <property type="entry name" value="PhnB_like"/>
    <property type="match status" value="1"/>
</dbReference>
<evidence type="ECO:0000313" key="3">
    <source>
        <dbReference type="Proteomes" id="UP000237682"/>
    </source>
</evidence>
<dbReference type="InterPro" id="IPR028973">
    <property type="entry name" value="PhnB-like"/>
</dbReference>
<dbReference type="OrthoDB" id="9795306at2"/>
<keyword evidence="3" id="KW-1185">Reference proteome</keyword>
<sequence>MQLANYLFFTSHCEEALAFHAQCGLGRASILLRHGERGIPLANEAMRGKVMHARFEGPGILFFASDNHDAEPMRGSAHMLVTRDRGTTARLFASLADGGTVTTPLAVQPWGSFYGKLTDRFGVQWMLDCADGDHHDPSSAPSGHTVHS</sequence>
<dbReference type="PANTHER" id="PTHR33990">
    <property type="entry name" value="PROTEIN YJDN-RELATED"/>
    <property type="match status" value="1"/>
</dbReference>
<evidence type="ECO:0000259" key="1">
    <source>
        <dbReference type="Pfam" id="PF06983"/>
    </source>
</evidence>
<name>A0A2S9QDR6_9HYPH</name>
<feature type="domain" description="PhnB-like" evidence="1">
    <location>
        <begin position="4"/>
        <end position="126"/>
    </location>
</feature>
<accession>A0A2S9QDR6</accession>